<evidence type="ECO:0000256" key="16">
    <source>
        <dbReference type="ARBA" id="ARBA00023328"/>
    </source>
</evidence>
<evidence type="ECO:0000256" key="3">
    <source>
        <dbReference type="ARBA" id="ARBA00004629"/>
    </source>
</evidence>
<evidence type="ECO:0000256" key="8">
    <source>
        <dbReference type="ARBA" id="ARBA00022618"/>
    </source>
</evidence>
<evidence type="ECO:0000256" key="17">
    <source>
        <dbReference type="SAM" id="MobiDB-lite"/>
    </source>
</evidence>
<evidence type="ECO:0000256" key="9">
    <source>
        <dbReference type="ARBA" id="ARBA00022701"/>
    </source>
</evidence>
<accession>A0A017S640</accession>
<feature type="compositionally biased region" description="Polar residues" evidence="17">
    <location>
        <begin position="106"/>
        <end position="123"/>
    </location>
</feature>
<keyword evidence="6" id="KW-0158">Chromosome</keyword>
<evidence type="ECO:0000256" key="10">
    <source>
        <dbReference type="ARBA" id="ARBA00022776"/>
    </source>
</evidence>
<evidence type="ECO:0000256" key="2">
    <source>
        <dbReference type="ARBA" id="ARBA00004186"/>
    </source>
</evidence>
<evidence type="ECO:0000256" key="6">
    <source>
        <dbReference type="ARBA" id="ARBA00022454"/>
    </source>
</evidence>
<dbReference type="PANTHER" id="PTHR28200:SF1">
    <property type="entry name" value="DASH COMPLEX SUBUNIT ASK1"/>
    <property type="match status" value="1"/>
</dbReference>
<dbReference type="OrthoDB" id="5573898at2759"/>
<dbReference type="GO" id="GO:0042729">
    <property type="term" value="C:DASH complex"/>
    <property type="evidence" value="ECO:0007669"/>
    <property type="project" value="InterPro"/>
</dbReference>
<evidence type="ECO:0000256" key="15">
    <source>
        <dbReference type="ARBA" id="ARBA00023306"/>
    </source>
</evidence>
<dbReference type="HOGENOM" id="CLU_625697_0_0_1"/>
<dbReference type="STRING" id="1388766.A0A017S640"/>
<keyword evidence="16" id="KW-0137">Centromere</keyword>
<sequence>MSRPSSMTQRPLTLTEELEKLEQSITLTLQEIDHNFSQAHRIVTTSILPLVEQYAENSRDVWQGAKFWKQFFEASANVSLSGYEEKPNEEETTVNDEHTATEETDSTAISENPSASYETQSSLDNEDNDNVDLTHNKPDDLDLTSLTLTGHSTPRAPTERADGDPDLTSTSSIAYSSTSPYETLKQQVNESESPFGLEDSNLPSTPPGKSSFRQYHGTPMSPGSSPFVPPASHEIETPTTNRKGGYYNSKPSDPVMHRMPDKTYRVQATPLGKGAGAGRSKFNVTPKNKPPSSKYAFGDSPLSSPEPEAPQLNDEIFSSPIKSAFTPGTDRKRSRPSLSSHLRVTPQPGISVLTPAKGGTSGKRPGFWDSDDEDMPEDFEDDGFSPPKTMQFHIPQSRLMKTPAKEASKRIVEDLLVTAGADDITDSVGEQSPSLIRRAEGLEDESF</sequence>
<keyword evidence="13" id="KW-0206">Cytoskeleton</keyword>
<feature type="compositionally biased region" description="Polar residues" evidence="17">
    <location>
        <begin position="180"/>
        <end position="192"/>
    </location>
</feature>
<comment type="similarity">
    <text evidence="4">Belongs to the DASH complex ASK1 family.</text>
</comment>
<proteinExistence type="inferred from homology"/>
<keyword evidence="9" id="KW-0493">Microtubule</keyword>
<evidence type="ECO:0000256" key="1">
    <source>
        <dbReference type="ARBA" id="ARBA00004123"/>
    </source>
</evidence>
<protein>
    <recommendedName>
        <fullName evidence="5">DASH complex subunit ASK1</fullName>
    </recommendedName>
</protein>
<dbReference type="EMBL" id="KK088437">
    <property type="protein sequence ID" value="EYE92432.1"/>
    <property type="molecule type" value="Genomic_DNA"/>
</dbReference>
<dbReference type="GO" id="GO:0072686">
    <property type="term" value="C:mitotic spindle"/>
    <property type="evidence" value="ECO:0007669"/>
    <property type="project" value="InterPro"/>
</dbReference>
<feature type="compositionally biased region" description="Low complexity" evidence="17">
    <location>
        <begin position="168"/>
        <end position="179"/>
    </location>
</feature>
<feature type="compositionally biased region" description="Acidic residues" evidence="17">
    <location>
        <begin position="369"/>
        <end position="383"/>
    </location>
</feature>
<keyword evidence="7" id="KW-0963">Cytoplasm</keyword>
<name>A0A017S640_ASPRC</name>
<dbReference type="GeneID" id="63694390"/>
<evidence type="ECO:0000313" key="19">
    <source>
        <dbReference type="Proteomes" id="UP000019804"/>
    </source>
</evidence>
<evidence type="ECO:0000256" key="13">
    <source>
        <dbReference type="ARBA" id="ARBA00023212"/>
    </source>
</evidence>
<dbReference type="GO" id="GO:0005874">
    <property type="term" value="C:microtubule"/>
    <property type="evidence" value="ECO:0007669"/>
    <property type="project" value="UniProtKB-KW"/>
</dbReference>
<dbReference type="GO" id="GO:0051301">
    <property type="term" value="P:cell division"/>
    <property type="evidence" value="ECO:0007669"/>
    <property type="project" value="UniProtKB-KW"/>
</dbReference>
<dbReference type="InterPro" id="IPR013964">
    <property type="entry name" value="DASH_Ask1"/>
</dbReference>
<dbReference type="RefSeq" id="XP_040636120.1">
    <property type="nucleotide sequence ID" value="XM_040779266.1"/>
</dbReference>
<feature type="compositionally biased region" description="Basic and acidic residues" evidence="17">
    <location>
        <begin position="255"/>
        <end position="264"/>
    </location>
</feature>
<evidence type="ECO:0000256" key="7">
    <source>
        <dbReference type="ARBA" id="ARBA00022490"/>
    </source>
</evidence>
<evidence type="ECO:0000256" key="4">
    <source>
        <dbReference type="ARBA" id="ARBA00010731"/>
    </source>
</evidence>
<keyword evidence="15" id="KW-0131">Cell cycle</keyword>
<keyword evidence="19" id="KW-1185">Reference proteome</keyword>
<keyword evidence="14" id="KW-0539">Nucleus</keyword>
<dbReference type="GO" id="GO:0044732">
    <property type="term" value="C:mitotic spindle pole body"/>
    <property type="evidence" value="ECO:0007669"/>
    <property type="project" value="TreeGrafter"/>
</dbReference>
<feature type="region of interest" description="Disordered" evidence="17">
    <location>
        <begin position="424"/>
        <end position="447"/>
    </location>
</feature>
<evidence type="ECO:0000256" key="11">
    <source>
        <dbReference type="ARBA" id="ARBA00022829"/>
    </source>
</evidence>
<keyword evidence="11" id="KW-0159">Chromosome partition</keyword>
<evidence type="ECO:0000256" key="5">
    <source>
        <dbReference type="ARBA" id="ARBA00014520"/>
    </source>
</evidence>
<organism evidence="18 19">
    <name type="scientific">Aspergillus ruber (strain CBS 135680)</name>
    <dbReference type="NCBI Taxonomy" id="1388766"/>
    <lineage>
        <taxon>Eukaryota</taxon>
        <taxon>Fungi</taxon>
        <taxon>Dikarya</taxon>
        <taxon>Ascomycota</taxon>
        <taxon>Pezizomycotina</taxon>
        <taxon>Eurotiomycetes</taxon>
        <taxon>Eurotiomycetidae</taxon>
        <taxon>Eurotiales</taxon>
        <taxon>Aspergillaceae</taxon>
        <taxon>Aspergillus</taxon>
        <taxon>Aspergillus subgen. Aspergillus</taxon>
    </lineage>
</organism>
<keyword evidence="8" id="KW-0132">Cell division</keyword>
<dbReference type="AlphaFoldDB" id="A0A017S640"/>
<dbReference type="PANTHER" id="PTHR28200">
    <property type="entry name" value="DASH COMPLEX SUBUNIT ASK1"/>
    <property type="match status" value="1"/>
</dbReference>
<keyword evidence="10" id="KW-0498">Mitosis</keyword>
<dbReference type="GO" id="GO:0008608">
    <property type="term" value="P:attachment of spindle microtubules to kinetochore"/>
    <property type="evidence" value="ECO:0007669"/>
    <property type="project" value="InterPro"/>
</dbReference>
<dbReference type="Pfam" id="PF08655">
    <property type="entry name" value="DASH_Ask1"/>
    <property type="match status" value="1"/>
</dbReference>
<feature type="compositionally biased region" description="Polar residues" evidence="17">
    <location>
        <begin position="201"/>
        <end position="213"/>
    </location>
</feature>
<feature type="region of interest" description="Disordered" evidence="17">
    <location>
        <begin position="80"/>
        <end position="405"/>
    </location>
</feature>
<evidence type="ECO:0000256" key="12">
    <source>
        <dbReference type="ARBA" id="ARBA00022838"/>
    </source>
</evidence>
<keyword evidence="12" id="KW-0995">Kinetochore</keyword>
<gene>
    <name evidence="18" type="ORF">EURHEDRAFT_380232</name>
</gene>
<comment type="subcellular location">
    <subcellularLocation>
        <location evidence="3">Chromosome</location>
        <location evidence="3">Centromere</location>
        <location evidence="3">Kinetochore</location>
    </subcellularLocation>
    <subcellularLocation>
        <location evidence="2">Cytoplasm</location>
        <location evidence="2">Cytoskeleton</location>
        <location evidence="2">Spindle</location>
    </subcellularLocation>
    <subcellularLocation>
        <location evidence="1">Nucleus</location>
    </subcellularLocation>
</comment>
<dbReference type="Proteomes" id="UP000019804">
    <property type="component" value="Unassembled WGS sequence"/>
</dbReference>
<evidence type="ECO:0000256" key="14">
    <source>
        <dbReference type="ARBA" id="ARBA00023242"/>
    </source>
</evidence>
<reference evidence="19" key="1">
    <citation type="journal article" date="2014" name="Nat. Commun.">
        <title>Genomic adaptations of the halophilic Dead Sea filamentous fungus Eurotium rubrum.</title>
        <authorList>
            <person name="Kis-Papo T."/>
            <person name="Weig A.R."/>
            <person name="Riley R."/>
            <person name="Persoh D."/>
            <person name="Salamov A."/>
            <person name="Sun H."/>
            <person name="Lipzen A."/>
            <person name="Wasser S.P."/>
            <person name="Rambold G."/>
            <person name="Grigoriev I.V."/>
            <person name="Nevo E."/>
        </authorList>
    </citation>
    <scope>NUCLEOTIDE SEQUENCE [LARGE SCALE GENOMIC DNA]</scope>
    <source>
        <strain evidence="19">CBS 135680</strain>
    </source>
</reference>
<evidence type="ECO:0000313" key="18">
    <source>
        <dbReference type="EMBL" id="EYE92432.1"/>
    </source>
</evidence>